<dbReference type="KEGG" id="lsh:CAB17_07425"/>
<dbReference type="RefSeq" id="WP_101899576.1">
    <property type="nucleotide sequence ID" value="NZ_CP025491.2"/>
</dbReference>
<reference evidence="2 3" key="1">
    <citation type="submission" date="2017-12" db="EMBL/GenBank/DDBJ databases">
        <title>Legionella sainthelensi LA01-117, whole genome sequence of a clinical isolate from New Zealand.</title>
        <authorList>
            <person name="Cree S.L."/>
            <person name="Slow S."/>
            <person name="Kennedy M.A."/>
            <person name="Murdoch D.R."/>
            <person name="Biggs P.J."/>
            <person name="Anderson T."/>
        </authorList>
    </citation>
    <scope>NUCLEOTIDE SEQUENCE [LARGE SCALE GENOMIC DNA]</scope>
    <source>
        <strain evidence="2 3">LA01-117</strain>
    </source>
</reference>
<feature type="chain" id="PRO_5014191295" evidence="1">
    <location>
        <begin position="24"/>
        <end position="118"/>
    </location>
</feature>
<gene>
    <name evidence="2" type="ORF">CAB17_07425</name>
</gene>
<keyword evidence="1" id="KW-0732">Signal</keyword>
<evidence type="ECO:0000256" key="1">
    <source>
        <dbReference type="SAM" id="SignalP"/>
    </source>
</evidence>
<protein>
    <submittedName>
        <fullName evidence="2">Uncharacterized protein</fullName>
    </submittedName>
</protein>
<proteinExistence type="predicted"/>
<dbReference type="AlphaFoldDB" id="A0A2H5FK57"/>
<dbReference type="EMBL" id="CP025491">
    <property type="protein sequence ID" value="AUH71915.1"/>
    <property type="molecule type" value="Genomic_DNA"/>
</dbReference>
<feature type="signal peptide" evidence="1">
    <location>
        <begin position="1"/>
        <end position="23"/>
    </location>
</feature>
<organism evidence="2 3">
    <name type="scientific">Legionella sainthelensi</name>
    <dbReference type="NCBI Taxonomy" id="28087"/>
    <lineage>
        <taxon>Bacteria</taxon>
        <taxon>Pseudomonadati</taxon>
        <taxon>Pseudomonadota</taxon>
        <taxon>Gammaproteobacteria</taxon>
        <taxon>Legionellales</taxon>
        <taxon>Legionellaceae</taxon>
        <taxon>Legionella</taxon>
    </lineage>
</organism>
<dbReference type="Proteomes" id="UP000234343">
    <property type="component" value="Chromosome"/>
</dbReference>
<evidence type="ECO:0000313" key="2">
    <source>
        <dbReference type="EMBL" id="AUH71915.1"/>
    </source>
</evidence>
<name>A0A2H5FK57_9GAMM</name>
<sequence length="118" mass="13366">MFKMILKKSLICSLILFSMNAQSELNKEFLANQCYQLSHVLVSTSEKQHRQQCIDKLHMASMQVNTAAALIMEDEPNSAKGMLNNAAADLQYAELLSCNQYIQIVHSKFEAQKIKTLL</sequence>
<accession>A0A2H5FK57</accession>
<evidence type="ECO:0000313" key="3">
    <source>
        <dbReference type="Proteomes" id="UP000234343"/>
    </source>
</evidence>
<keyword evidence="3" id="KW-1185">Reference proteome</keyword>